<dbReference type="PROSITE" id="PS50048">
    <property type="entry name" value="ZN2_CY6_FUNGAL_2"/>
    <property type="match status" value="1"/>
</dbReference>
<keyword evidence="3" id="KW-0238">DNA-binding</keyword>
<evidence type="ECO:0000256" key="4">
    <source>
        <dbReference type="ARBA" id="ARBA00023163"/>
    </source>
</evidence>
<dbReference type="GeneID" id="5128602"/>
<keyword evidence="8" id="KW-1185">Reference proteome</keyword>
<dbReference type="EMBL" id="CH408155">
    <property type="protein sequence ID" value="EDK36737.2"/>
    <property type="molecule type" value="Genomic_DNA"/>
</dbReference>
<dbReference type="Pfam" id="PF00172">
    <property type="entry name" value="Zn_clus"/>
    <property type="match status" value="1"/>
</dbReference>
<evidence type="ECO:0000256" key="1">
    <source>
        <dbReference type="ARBA" id="ARBA00004123"/>
    </source>
</evidence>
<organism evidence="7 8">
    <name type="scientific">Meyerozyma guilliermondii (strain ATCC 6260 / CBS 566 / DSM 6381 / JCM 1539 / NBRC 10279 / NRRL Y-324)</name>
    <name type="common">Yeast</name>
    <name type="synonym">Candida guilliermondii</name>
    <dbReference type="NCBI Taxonomy" id="294746"/>
    <lineage>
        <taxon>Eukaryota</taxon>
        <taxon>Fungi</taxon>
        <taxon>Dikarya</taxon>
        <taxon>Ascomycota</taxon>
        <taxon>Saccharomycotina</taxon>
        <taxon>Pichiomycetes</taxon>
        <taxon>Debaryomycetaceae</taxon>
        <taxon>Meyerozyma</taxon>
    </lineage>
</organism>
<comment type="subcellular location">
    <subcellularLocation>
        <location evidence="1">Nucleus</location>
    </subcellularLocation>
</comment>
<proteinExistence type="predicted"/>
<dbReference type="PANTHER" id="PTHR31845:SF6">
    <property type="entry name" value="TRANSCRIPTION FACTOR SEF1-RELATED"/>
    <property type="match status" value="1"/>
</dbReference>
<sequence length="621" mass="71546">MAIMLAPRKKLRLMPLSHNSQGRVLKTCSRCRQHKTRCDAILTHPGPCSHCAKKNAFCTLEVITKKPDRGNDMVESLSEEVNEIKKSLSAMTDRKQKLIQALSQRKNDGPSVAAMQQVLVPETSSRPILSAGGLSADSDFILSSDSSREPFSISLTEAQFHFTDFENNFLQFLPIFPASFFKKDIMTVYNENDLLFWCILLTSFRHSSRYSNFYHLSQHVKARVVEMCWYNTPRHVYTLASLLILTTWPLPSSDFEKIEDDIAVKFIALMKRIALQLGLHKVEFISEFSHKTEVNVSEESHLNNLIRERIYKFVAINSNYWLISLGISNSNYNGTETDYVINKANCSFEGNFPEDKYTNWLLRLSLIQSKLNETMHGKAKGGQVDATKLQNIHMFDVILNRLTQHSDLAGDTLTRLSVEYSRLQLYVYAFSTKNVTLRNYKSFIKRALISCKKSLDLYETAFGDVENFAQIPIHYNFVLELVSLILMRIFHSPYLDSINEYSLVRENFMRSFDFLSKFTDADWGTFNAKHLRILKMYDEAALNTKNSISLGGKSVFIIDKMSNYMVASLRYEMIRSIYDYKHNDQPHSINWSQYGKDANNEKDKSVMDYLLTACSIFQVNH</sequence>
<keyword evidence="2" id="KW-0805">Transcription regulation</keyword>
<dbReference type="GO" id="GO:0005634">
    <property type="term" value="C:nucleus"/>
    <property type="evidence" value="ECO:0007669"/>
    <property type="project" value="UniProtKB-SubCell"/>
</dbReference>
<dbReference type="CDD" id="cd00067">
    <property type="entry name" value="GAL4"/>
    <property type="match status" value="1"/>
</dbReference>
<dbReference type="InParanoid" id="A5DC30"/>
<protein>
    <recommendedName>
        <fullName evidence="6">Zn(2)-C6 fungal-type domain-containing protein</fullName>
    </recommendedName>
</protein>
<dbReference type="Proteomes" id="UP000001997">
    <property type="component" value="Unassembled WGS sequence"/>
</dbReference>
<dbReference type="PROSITE" id="PS00463">
    <property type="entry name" value="ZN2_CY6_FUNGAL_1"/>
    <property type="match status" value="1"/>
</dbReference>
<dbReference type="GO" id="GO:0008270">
    <property type="term" value="F:zinc ion binding"/>
    <property type="evidence" value="ECO:0007669"/>
    <property type="project" value="InterPro"/>
</dbReference>
<dbReference type="Gene3D" id="4.10.240.10">
    <property type="entry name" value="Zn(2)-C6 fungal-type DNA-binding domain"/>
    <property type="match status" value="1"/>
</dbReference>
<dbReference type="OrthoDB" id="3163292at2759"/>
<evidence type="ECO:0000256" key="2">
    <source>
        <dbReference type="ARBA" id="ARBA00023015"/>
    </source>
</evidence>
<keyword evidence="4" id="KW-0804">Transcription</keyword>
<dbReference type="STRING" id="294746.A5DC30"/>
<dbReference type="SMART" id="SM00066">
    <property type="entry name" value="GAL4"/>
    <property type="match status" value="1"/>
</dbReference>
<name>A5DC30_PICGU</name>
<evidence type="ECO:0000256" key="5">
    <source>
        <dbReference type="ARBA" id="ARBA00023242"/>
    </source>
</evidence>
<dbReference type="GO" id="GO:0000976">
    <property type="term" value="F:transcription cis-regulatory region binding"/>
    <property type="evidence" value="ECO:0007669"/>
    <property type="project" value="TreeGrafter"/>
</dbReference>
<dbReference type="eggNOG" id="ENOG502QR4T">
    <property type="taxonomic scope" value="Eukaryota"/>
</dbReference>
<gene>
    <name evidence="7" type="ORF">PGUG_00835</name>
</gene>
<dbReference type="KEGG" id="pgu:PGUG_00835"/>
<accession>A5DC30</accession>
<dbReference type="SUPFAM" id="SSF57701">
    <property type="entry name" value="Zn2/Cys6 DNA-binding domain"/>
    <property type="match status" value="1"/>
</dbReference>
<dbReference type="InterPro" id="IPR001138">
    <property type="entry name" value="Zn2Cys6_DnaBD"/>
</dbReference>
<evidence type="ECO:0000313" key="8">
    <source>
        <dbReference type="Proteomes" id="UP000001997"/>
    </source>
</evidence>
<keyword evidence="5" id="KW-0539">Nucleus</keyword>
<evidence type="ECO:0000313" key="7">
    <source>
        <dbReference type="EMBL" id="EDK36737.2"/>
    </source>
</evidence>
<dbReference type="CDD" id="cd12148">
    <property type="entry name" value="fungal_TF_MHR"/>
    <property type="match status" value="1"/>
</dbReference>
<dbReference type="PANTHER" id="PTHR31845">
    <property type="entry name" value="FINGER DOMAIN PROTEIN, PUTATIVE-RELATED"/>
    <property type="match status" value="1"/>
</dbReference>
<dbReference type="GO" id="GO:0000981">
    <property type="term" value="F:DNA-binding transcription factor activity, RNA polymerase II-specific"/>
    <property type="evidence" value="ECO:0007669"/>
    <property type="project" value="InterPro"/>
</dbReference>
<evidence type="ECO:0000259" key="6">
    <source>
        <dbReference type="PROSITE" id="PS50048"/>
    </source>
</evidence>
<dbReference type="InterPro" id="IPR051089">
    <property type="entry name" value="prtT"/>
</dbReference>
<feature type="domain" description="Zn(2)-C6 fungal-type" evidence="6">
    <location>
        <begin position="27"/>
        <end position="60"/>
    </location>
</feature>
<dbReference type="OMA" id="INSNYWL"/>
<dbReference type="InterPro" id="IPR036864">
    <property type="entry name" value="Zn2-C6_fun-type_DNA-bd_sf"/>
</dbReference>
<dbReference type="RefSeq" id="XP_001487458.2">
    <property type="nucleotide sequence ID" value="XM_001487408.1"/>
</dbReference>
<dbReference type="AlphaFoldDB" id="A5DC30"/>
<reference evidence="7 8" key="1">
    <citation type="journal article" date="2009" name="Nature">
        <title>Evolution of pathogenicity and sexual reproduction in eight Candida genomes.</title>
        <authorList>
            <person name="Butler G."/>
            <person name="Rasmussen M.D."/>
            <person name="Lin M.F."/>
            <person name="Santos M.A."/>
            <person name="Sakthikumar S."/>
            <person name="Munro C.A."/>
            <person name="Rheinbay E."/>
            <person name="Grabherr M."/>
            <person name="Forche A."/>
            <person name="Reedy J.L."/>
            <person name="Agrafioti I."/>
            <person name="Arnaud M.B."/>
            <person name="Bates S."/>
            <person name="Brown A.J."/>
            <person name="Brunke S."/>
            <person name="Costanzo M.C."/>
            <person name="Fitzpatrick D.A."/>
            <person name="de Groot P.W."/>
            <person name="Harris D."/>
            <person name="Hoyer L.L."/>
            <person name="Hube B."/>
            <person name="Klis F.M."/>
            <person name="Kodira C."/>
            <person name="Lennard N."/>
            <person name="Logue M.E."/>
            <person name="Martin R."/>
            <person name="Neiman A.M."/>
            <person name="Nikolaou E."/>
            <person name="Quail M.A."/>
            <person name="Quinn J."/>
            <person name="Santos M.C."/>
            <person name="Schmitzberger F.F."/>
            <person name="Sherlock G."/>
            <person name="Shah P."/>
            <person name="Silverstein K.A."/>
            <person name="Skrzypek M.S."/>
            <person name="Soll D."/>
            <person name="Staggs R."/>
            <person name="Stansfield I."/>
            <person name="Stumpf M.P."/>
            <person name="Sudbery P.E."/>
            <person name="Srikantha T."/>
            <person name="Zeng Q."/>
            <person name="Berman J."/>
            <person name="Berriman M."/>
            <person name="Heitman J."/>
            <person name="Gow N.A."/>
            <person name="Lorenz M.C."/>
            <person name="Birren B.W."/>
            <person name="Kellis M."/>
            <person name="Cuomo C.A."/>
        </authorList>
    </citation>
    <scope>NUCLEOTIDE SEQUENCE [LARGE SCALE GENOMIC DNA]</scope>
    <source>
        <strain evidence="8">ATCC 6260 / CBS 566 / DSM 6381 / JCM 1539 / NBRC 10279 / NRRL Y-324</strain>
    </source>
</reference>
<evidence type="ECO:0000256" key="3">
    <source>
        <dbReference type="ARBA" id="ARBA00023125"/>
    </source>
</evidence>
<dbReference type="HOGENOM" id="CLU_416171_0_0_1"/>